<dbReference type="Proteomes" id="UP000256269">
    <property type="component" value="Unassembled WGS sequence"/>
</dbReference>
<proteinExistence type="predicted"/>
<dbReference type="EMBL" id="QUNO01000003">
    <property type="protein sequence ID" value="REH52004.1"/>
    <property type="molecule type" value="Genomic_DNA"/>
</dbReference>
<dbReference type="InterPro" id="IPR002938">
    <property type="entry name" value="FAD-bd"/>
</dbReference>
<gene>
    <name evidence="2" type="ORF">BCF44_103453</name>
</gene>
<name>A0A3E0HZV0_9PSEU</name>
<keyword evidence="3" id="KW-1185">Reference proteome</keyword>
<feature type="domain" description="FAD-binding" evidence="1">
    <location>
        <begin position="3"/>
        <end position="71"/>
    </location>
</feature>
<dbReference type="InterPro" id="IPR036188">
    <property type="entry name" value="FAD/NAD-bd_sf"/>
</dbReference>
<dbReference type="Gene3D" id="3.50.50.60">
    <property type="entry name" value="FAD/NAD(P)-binding domain"/>
    <property type="match status" value="1"/>
</dbReference>
<dbReference type="SUPFAM" id="SSF51905">
    <property type="entry name" value="FAD/NAD(P)-binding domain"/>
    <property type="match status" value="1"/>
</dbReference>
<evidence type="ECO:0000313" key="3">
    <source>
        <dbReference type="Proteomes" id="UP000256269"/>
    </source>
</evidence>
<comment type="caution">
    <text evidence="2">The sequence shown here is derived from an EMBL/GenBank/DDBJ whole genome shotgun (WGS) entry which is preliminary data.</text>
</comment>
<accession>A0A3E0HZV0</accession>
<evidence type="ECO:0000259" key="1">
    <source>
        <dbReference type="Pfam" id="PF01494"/>
    </source>
</evidence>
<dbReference type="GO" id="GO:0071949">
    <property type="term" value="F:FAD binding"/>
    <property type="evidence" value="ECO:0007669"/>
    <property type="project" value="InterPro"/>
</dbReference>
<sequence>MRDVAIAGGGPVGLTLAVELGLAGLDVLVLERLTRDGQREVDGPMGYRAMNVPTVEHLDRRGLLPAVRKAQAGAPTLFGRTRAARR</sequence>
<reference evidence="2 3" key="1">
    <citation type="submission" date="2018-08" db="EMBL/GenBank/DDBJ databases">
        <title>Genomic Encyclopedia of Archaeal and Bacterial Type Strains, Phase II (KMG-II): from individual species to whole genera.</title>
        <authorList>
            <person name="Goeker M."/>
        </authorList>
    </citation>
    <scope>NUCLEOTIDE SEQUENCE [LARGE SCALE GENOMIC DNA]</scope>
    <source>
        <strain evidence="2 3">DSM 45791</strain>
    </source>
</reference>
<dbReference type="RefSeq" id="WP_246014936.1">
    <property type="nucleotide sequence ID" value="NZ_CP144375.1"/>
</dbReference>
<evidence type="ECO:0000313" key="2">
    <source>
        <dbReference type="EMBL" id="REH52004.1"/>
    </source>
</evidence>
<dbReference type="AlphaFoldDB" id="A0A3E0HZV0"/>
<protein>
    <submittedName>
        <fullName evidence="2">FAD binding domain-containing protein</fullName>
    </submittedName>
</protein>
<dbReference type="Pfam" id="PF01494">
    <property type="entry name" value="FAD_binding_3"/>
    <property type="match status" value="1"/>
</dbReference>
<organism evidence="2 3">
    <name type="scientific">Kutzneria buriramensis</name>
    <dbReference type="NCBI Taxonomy" id="1045776"/>
    <lineage>
        <taxon>Bacteria</taxon>
        <taxon>Bacillati</taxon>
        <taxon>Actinomycetota</taxon>
        <taxon>Actinomycetes</taxon>
        <taxon>Pseudonocardiales</taxon>
        <taxon>Pseudonocardiaceae</taxon>
        <taxon>Kutzneria</taxon>
    </lineage>
</organism>